<organism evidence="1">
    <name type="scientific">hydrothermal vent metagenome</name>
    <dbReference type="NCBI Taxonomy" id="652676"/>
    <lineage>
        <taxon>unclassified sequences</taxon>
        <taxon>metagenomes</taxon>
        <taxon>ecological metagenomes</taxon>
    </lineage>
</organism>
<accession>A0A3B1B0E6</accession>
<gene>
    <name evidence="1" type="ORF">MNBD_GAMMA26-1251</name>
</gene>
<sequence length="36" mass="4070">MADFIGKNVLGILVLSELNKKMQKLIKEGWKKVLPS</sequence>
<name>A0A3B1B0E6_9ZZZZ</name>
<evidence type="ECO:0000313" key="1">
    <source>
        <dbReference type="EMBL" id="VAX11776.1"/>
    </source>
</evidence>
<proteinExistence type="predicted"/>
<protein>
    <submittedName>
        <fullName evidence="1">Uncharacterized protein</fullName>
    </submittedName>
</protein>
<dbReference type="AlphaFoldDB" id="A0A3B1B0E6"/>
<dbReference type="EMBL" id="UOFX01000091">
    <property type="protein sequence ID" value="VAX11776.1"/>
    <property type="molecule type" value="Genomic_DNA"/>
</dbReference>
<reference evidence="1" key="1">
    <citation type="submission" date="2018-06" db="EMBL/GenBank/DDBJ databases">
        <authorList>
            <person name="Zhirakovskaya E."/>
        </authorList>
    </citation>
    <scope>NUCLEOTIDE SEQUENCE</scope>
</reference>